<feature type="domain" description="PASTA" evidence="1">
    <location>
        <begin position="1"/>
        <end position="64"/>
    </location>
</feature>
<organism evidence="2 3">
    <name type="scientific">Neobacillus pocheonensis</name>
    <dbReference type="NCBI Taxonomy" id="363869"/>
    <lineage>
        <taxon>Bacteria</taxon>
        <taxon>Bacillati</taxon>
        <taxon>Bacillota</taxon>
        <taxon>Bacilli</taxon>
        <taxon>Bacillales</taxon>
        <taxon>Bacillaceae</taxon>
        <taxon>Neobacillus</taxon>
    </lineage>
</organism>
<protein>
    <submittedName>
        <fullName evidence="2">PASTA domain-containing protein</fullName>
    </submittedName>
</protein>
<proteinExistence type="predicted"/>
<dbReference type="Gene3D" id="2.60.40.2560">
    <property type="match status" value="1"/>
</dbReference>
<dbReference type="EMBL" id="JAMQCR010000001">
    <property type="protein sequence ID" value="MCM2533461.1"/>
    <property type="molecule type" value="Genomic_DNA"/>
</dbReference>
<evidence type="ECO:0000313" key="2">
    <source>
        <dbReference type="EMBL" id="MCM2533461.1"/>
    </source>
</evidence>
<dbReference type="Pfam" id="PF03793">
    <property type="entry name" value="PASTA"/>
    <property type="match status" value="3"/>
</dbReference>
<dbReference type="Proteomes" id="UP001523262">
    <property type="component" value="Unassembled WGS sequence"/>
</dbReference>
<accession>A0ABT0WAV3</accession>
<dbReference type="Gene3D" id="3.30.10.20">
    <property type="match status" value="3"/>
</dbReference>
<comment type="caution">
    <text evidence="2">The sequence shown here is derived from an EMBL/GenBank/DDBJ whole genome shotgun (WGS) entry which is preliminary data.</text>
</comment>
<gene>
    <name evidence="2" type="ORF">NDK43_15000</name>
</gene>
<reference evidence="2 3" key="1">
    <citation type="submission" date="2022-06" db="EMBL/GenBank/DDBJ databases">
        <authorList>
            <person name="Jeon C.O."/>
        </authorList>
    </citation>
    <scope>NUCLEOTIDE SEQUENCE [LARGE SCALE GENOMIC DNA]</scope>
    <source>
        <strain evidence="2 3">KCTC 13943</strain>
    </source>
</reference>
<dbReference type="Pfam" id="PF21160">
    <property type="entry name" value="PrkC-like_PASTA-like"/>
    <property type="match status" value="1"/>
</dbReference>
<dbReference type="SMART" id="SM00740">
    <property type="entry name" value="PASTA"/>
    <property type="match status" value="3"/>
</dbReference>
<feature type="domain" description="PASTA" evidence="1">
    <location>
        <begin position="133"/>
        <end position="200"/>
    </location>
</feature>
<evidence type="ECO:0000259" key="1">
    <source>
        <dbReference type="PROSITE" id="PS51178"/>
    </source>
</evidence>
<feature type="domain" description="PASTA" evidence="1">
    <location>
        <begin position="65"/>
        <end position="132"/>
    </location>
</feature>
<sequence length="289" mass="31770">MKVPDVSEKDLNDALLMLHSKGLQVGKKIEITDEEITKGNVIKTDPEAGSTVKENSKITIYLSSGKEKYDLSDYVGRQYDDVVLLLDNNNFKDIKKNEVYNDSNPGTIISQSPSGGQKIVPEDTVLEFEVSKGPEKITLTDLTQYNLKGAQDYASTNGLILDASQEQYDDNIPVGNVISQSPAAGTEMNKGDKVSVVISKGKEEKPPKTVTKDISIPYEPATPGQQQTVQIYIEDMNHSMTEPAETFTISDNKKLQIELTIPFGKTAGYKVVRDNTVITDEAINYADTP</sequence>
<dbReference type="CDD" id="cd06577">
    <property type="entry name" value="PASTA_pknB"/>
    <property type="match status" value="3"/>
</dbReference>
<keyword evidence="3" id="KW-1185">Reference proteome</keyword>
<dbReference type="InterPro" id="IPR005543">
    <property type="entry name" value="PASTA_dom"/>
</dbReference>
<dbReference type="PROSITE" id="PS51178">
    <property type="entry name" value="PASTA"/>
    <property type="match status" value="3"/>
</dbReference>
<evidence type="ECO:0000313" key="3">
    <source>
        <dbReference type="Proteomes" id="UP001523262"/>
    </source>
</evidence>
<name>A0ABT0WAV3_9BACI</name>